<dbReference type="PANTHER" id="PTHR31544:SF2">
    <property type="entry name" value="AIG2-LIKE PROTEIN D"/>
    <property type="match status" value="1"/>
</dbReference>
<dbReference type="eggNOG" id="COG2105">
    <property type="taxonomic scope" value="Bacteria"/>
</dbReference>
<accession>K0F346</accession>
<evidence type="ECO:0000256" key="2">
    <source>
        <dbReference type="ARBA" id="ARBA00030602"/>
    </source>
</evidence>
<feature type="domain" description="Gamma-glutamylcyclotransferase AIG2-like" evidence="3">
    <location>
        <begin position="8"/>
        <end position="109"/>
    </location>
</feature>
<dbReference type="InterPro" id="IPR036568">
    <property type="entry name" value="GGCT-like_sf"/>
</dbReference>
<dbReference type="KEGG" id="nbr:O3I_029725"/>
<dbReference type="Pfam" id="PF06094">
    <property type="entry name" value="GGACT"/>
    <property type="match status" value="1"/>
</dbReference>
<gene>
    <name evidence="4" type="ORF">O3I_029725</name>
</gene>
<dbReference type="CDD" id="cd06661">
    <property type="entry name" value="GGCT_like"/>
    <property type="match status" value="1"/>
</dbReference>
<dbReference type="RefSeq" id="WP_014986749.1">
    <property type="nucleotide sequence ID" value="NC_018681.1"/>
</dbReference>
<protein>
    <recommendedName>
        <fullName evidence="2">Putative gamma-glutamylcyclotransferase</fullName>
    </recommendedName>
</protein>
<evidence type="ECO:0000313" key="4">
    <source>
        <dbReference type="EMBL" id="AFU03894.1"/>
    </source>
</evidence>
<name>K0F346_NOCB7</name>
<evidence type="ECO:0000259" key="3">
    <source>
        <dbReference type="Pfam" id="PF06094"/>
    </source>
</evidence>
<dbReference type="GO" id="GO:0016740">
    <property type="term" value="F:transferase activity"/>
    <property type="evidence" value="ECO:0007669"/>
    <property type="project" value="UniProtKB-KW"/>
</dbReference>
<evidence type="ECO:0000313" key="5">
    <source>
        <dbReference type="Proteomes" id="UP000006304"/>
    </source>
</evidence>
<evidence type="ECO:0000256" key="1">
    <source>
        <dbReference type="ARBA" id="ARBA00022679"/>
    </source>
</evidence>
<dbReference type="HOGENOM" id="CLU_093936_0_1_11"/>
<dbReference type="InterPro" id="IPR013024">
    <property type="entry name" value="GGCT-like"/>
</dbReference>
<dbReference type="InterPro" id="IPR009288">
    <property type="entry name" value="AIG2-like_dom"/>
</dbReference>
<dbReference type="Gene3D" id="3.10.490.10">
    <property type="entry name" value="Gamma-glutamyl cyclotransferase-like"/>
    <property type="match status" value="1"/>
</dbReference>
<dbReference type="SUPFAM" id="SSF110857">
    <property type="entry name" value="Gamma-glutamyl cyclotransferase-like"/>
    <property type="match status" value="1"/>
</dbReference>
<reference evidence="4 5" key="1">
    <citation type="journal article" date="2012" name="J. Bacteriol.">
        <title>Complete genome sequence of Nocardia brasiliensis HUJEG-1.</title>
        <authorList>
            <person name="Vera-Cabrera L."/>
            <person name="Ortiz-Lopez R."/>
            <person name="Elizondo-Gonzalez R."/>
            <person name="Perez-Maya A.A."/>
            <person name="Ocampo-Candiani J."/>
        </authorList>
    </citation>
    <scope>NUCLEOTIDE SEQUENCE [LARGE SCALE GENOMIC DNA]</scope>
    <source>
        <strain evidence="5">ATCC 700358</strain>
    </source>
</reference>
<dbReference type="EMBL" id="CP003876">
    <property type="protein sequence ID" value="AFU03894.1"/>
    <property type="molecule type" value="Genomic_DNA"/>
</dbReference>
<keyword evidence="1" id="KW-0808">Transferase</keyword>
<dbReference type="AlphaFoldDB" id="K0F346"/>
<proteinExistence type="predicted"/>
<keyword evidence="5" id="KW-1185">Reference proteome</keyword>
<dbReference type="InterPro" id="IPR045038">
    <property type="entry name" value="AIG2-like"/>
</dbReference>
<dbReference type="STRING" id="1133849.O3I_029725"/>
<organism evidence="4 5">
    <name type="scientific">Nocardia brasiliensis (strain ATCC 700358 / HUJEG-1)</name>
    <dbReference type="NCBI Taxonomy" id="1133849"/>
    <lineage>
        <taxon>Bacteria</taxon>
        <taxon>Bacillati</taxon>
        <taxon>Actinomycetota</taxon>
        <taxon>Actinomycetes</taxon>
        <taxon>Mycobacteriales</taxon>
        <taxon>Nocardiaceae</taxon>
        <taxon>Nocardia</taxon>
    </lineage>
</organism>
<sequence length="157" mass="16696">MNGAGHALFAYGTLQFPEMLEVLLGRIPTLTPAVAVGWRAAALPGLLYPGLVPHPDAVAPGVLVTGLTAAEWHILDTFEDDEYDLCPIPLPHPPATPWTYLWTGPVAQDNWDAPTFARTHLASFVVHTRAWCRAMLDERSGGTGGGELSGDAATSSP</sequence>
<dbReference type="Proteomes" id="UP000006304">
    <property type="component" value="Chromosome"/>
</dbReference>
<dbReference type="PANTHER" id="PTHR31544">
    <property type="entry name" value="AIG2-LIKE PROTEIN D"/>
    <property type="match status" value="1"/>
</dbReference>